<proteinExistence type="predicted"/>
<reference evidence="1" key="2">
    <citation type="submission" date="2024-07" db="EMBL/GenBank/DDBJ databases">
        <title>Streptomyces haneummycinica sp. nov., a new antibiotic-producing actinobacterium isolated from marine sediment.</title>
        <authorList>
            <person name="Uemura M."/>
            <person name="Hamada M."/>
            <person name="Hirano S."/>
            <person name="Kobayashi K."/>
            <person name="Ohshiro T."/>
            <person name="Kobayashi T."/>
            <person name="Terahara T."/>
        </authorList>
    </citation>
    <scope>NUCLEOTIDE SEQUENCE</scope>
    <source>
        <strain evidence="1">KM77-8</strain>
        <plasmid evidence="1">pKM77-8_1</plasmid>
    </source>
</reference>
<name>A0AAT9HZF9_9ACTN</name>
<accession>A0AAT9HZF9</accession>
<reference evidence="1" key="1">
    <citation type="submission" date="2024-06" db="EMBL/GenBank/DDBJ databases">
        <authorList>
            <consortium name="consrtm"/>
            <person name="Uemura M."/>
            <person name="Terahara T."/>
        </authorList>
    </citation>
    <scope>NUCLEOTIDE SEQUENCE</scope>
    <source>
        <strain evidence="1">KM77-8</strain>
        <plasmid evidence="1">pKM77-8_1</plasmid>
    </source>
</reference>
<organism evidence="1">
    <name type="scientific">Streptomyces haneummycinicus</name>
    <dbReference type="NCBI Taxonomy" id="3074435"/>
    <lineage>
        <taxon>Bacteria</taxon>
        <taxon>Bacillati</taxon>
        <taxon>Actinomycetota</taxon>
        <taxon>Actinomycetes</taxon>
        <taxon>Kitasatosporales</taxon>
        <taxon>Streptomycetaceae</taxon>
        <taxon>Streptomyces</taxon>
    </lineage>
</organism>
<keyword evidence="1" id="KW-0614">Plasmid</keyword>
<gene>
    <name evidence="1" type="ORF">SHKM778_94760</name>
</gene>
<geneLocation type="plasmid" evidence="1">
    <name>pKM77-8_1</name>
</geneLocation>
<dbReference type="EMBL" id="AP035769">
    <property type="protein sequence ID" value="BFO23088.1"/>
    <property type="molecule type" value="Genomic_DNA"/>
</dbReference>
<sequence>MDDVEGLRIEVYRTLQLAGLPLSDLPSVQASPAGGGVDVVESPELGAVIVGWACSAELLKQAADAIDREEDDHPDVQLQDETEAAMAAAIDRVLRRRGFITSVRADVPGSHQLVVTRRGTA</sequence>
<evidence type="ECO:0000313" key="1">
    <source>
        <dbReference type="EMBL" id="BFO23088.1"/>
    </source>
</evidence>
<dbReference type="AlphaFoldDB" id="A0AAT9HZF9"/>
<protein>
    <submittedName>
        <fullName evidence="1">Uncharacterized protein</fullName>
    </submittedName>
</protein>